<proteinExistence type="predicted"/>
<dbReference type="EMBL" id="MN738795">
    <property type="protein sequence ID" value="QHT37386.1"/>
    <property type="molecule type" value="Genomic_DNA"/>
</dbReference>
<sequence length="193" mass="22615">MYHCPGCKRQTVIHMPNVYFERYPNIVCNDCTLQTRTQNFEFIYINNMYHCPGCKRQTVIHMPNVYFERYPNIVCNDCTLQTRTQNGSKIWFAHADINGGYIGLIDEISKFSNVSADGKCYVHNTLCYAIQVRSGAIIICVNMHHKKRMLRWKTLSKIIGRLQVIYWQSVISANSPFNKNRRGEFLINYNNEI</sequence>
<protein>
    <submittedName>
        <fullName evidence="1">Uncharacterized protein</fullName>
    </submittedName>
</protein>
<accession>A0A6C0F6F8</accession>
<organism evidence="1">
    <name type="scientific">viral metagenome</name>
    <dbReference type="NCBI Taxonomy" id="1070528"/>
    <lineage>
        <taxon>unclassified sequences</taxon>
        <taxon>metagenomes</taxon>
        <taxon>organismal metagenomes</taxon>
    </lineage>
</organism>
<dbReference type="AlphaFoldDB" id="A0A6C0F6F8"/>
<evidence type="ECO:0000313" key="1">
    <source>
        <dbReference type="EMBL" id="QHT37386.1"/>
    </source>
</evidence>
<reference evidence="1" key="1">
    <citation type="journal article" date="2020" name="Nature">
        <title>Giant virus diversity and host interactions through global metagenomics.</title>
        <authorList>
            <person name="Schulz F."/>
            <person name="Roux S."/>
            <person name="Paez-Espino D."/>
            <person name="Jungbluth S."/>
            <person name="Walsh D.A."/>
            <person name="Denef V.J."/>
            <person name="McMahon K.D."/>
            <person name="Konstantinidis K.T."/>
            <person name="Eloe-Fadrosh E.A."/>
            <person name="Kyrpides N.C."/>
            <person name="Woyke T."/>
        </authorList>
    </citation>
    <scope>NUCLEOTIDE SEQUENCE</scope>
    <source>
        <strain evidence="1">GVMAG-S-ERX555967-131</strain>
    </source>
</reference>
<name>A0A6C0F6F8_9ZZZZ</name>